<protein>
    <recommendedName>
        <fullName evidence="4">EF-hand domain-containing protein</fullName>
    </recommendedName>
</protein>
<dbReference type="SUPFAM" id="SSF47473">
    <property type="entry name" value="EF-hand"/>
    <property type="match status" value="1"/>
</dbReference>
<organism evidence="5 6">
    <name type="scientific">Meganyctiphanes norvegica</name>
    <name type="common">Northern krill</name>
    <name type="synonym">Thysanopoda norvegica</name>
    <dbReference type="NCBI Taxonomy" id="48144"/>
    <lineage>
        <taxon>Eukaryota</taxon>
        <taxon>Metazoa</taxon>
        <taxon>Ecdysozoa</taxon>
        <taxon>Arthropoda</taxon>
        <taxon>Crustacea</taxon>
        <taxon>Multicrustacea</taxon>
        <taxon>Malacostraca</taxon>
        <taxon>Eumalacostraca</taxon>
        <taxon>Eucarida</taxon>
        <taxon>Euphausiacea</taxon>
        <taxon>Euphausiidae</taxon>
        <taxon>Meganyctiphanes</taxon>
    </lineage>
</organism>
<dbReference type="PROSITE" id="PS50222">
    <property type="entry name" value="EF_HAND_2"/>
    <property type="match status" value="2"/>
</dbReference>
<keyword evidence="3" id="KW-0106">Calcium</keyword>
<evidence type="ECO:0000313" key="5">
    <source>
        <dbReference type="EMBL" id="CAL4130400.1"/>
    </source>
</evidence>
<accession>A0AAV2RL89</accession>
<evidence type="ECO:0000259" key="4">
    <source>
        <dbReference type="PROSITE" id="PS50222"/>
    </source>
</evidence>
<evidence type="ECO:0000313" key="6">
    <source>
        <dbReference type="Proteomes" id="UP001497623"/>
    </source>
</evidence>
<feature type="non-terminal residue" evidence="5">
    <location>
        <position position="141"/>
    </location>
</feature>
<dbReference type="PANTHER" id="PTHR23055:SF60">
    <property type="entry name" value="CALAXIN"/>
    <property type="match status" value="1"/>
</dbReference>
<dbReference type="Gene3D" id="1.10.238.10">
    <property type="entry name" value="EF-hand"/>
    <property type="match status" value="1"/>
</dbReference>
<feature type="domain" description="EF-hand" evidence="4">
    <location>
        <begin position="55"/>
        <end position="90"/>
    </location>
</feature>
<proteinExistence type="predicted"/>
<dbReference type="EMBL" id="CAXKWB010026577">
    <property type="protein sequence ID" value="CAL4130400.1"/>
    <property type="molecule type" value="Genomic_DNA"/>
</dbReference>
<evidence type="ECO:0000256" key="1">
    <source>
        <dbReference type="ARBA" id="ARBA00022723"/>
    </source>
</evidence>
<dbReference type="InterPro" id="IPR018247">
    <property type="entry name" value="EF_Hand_1_Ca_BS"/>
</dbReference>
<keyword evidence="6" id="KW-1185">Reference proteome</keyword>
<dbReference type="PROSITE" id="PS00018">
    <property type="entry name" value="EF_HAND_1"/>
    <property type="match status" value="1"/>
</dbReference>
<keyword evidence="2" id="KW-0677">Repeat</keyword>
<dbReference type="InterPro" id="IPR002048">
    <property type="entry name" value="EF_hand_dom"/>
</dbReference>
<feature type="domain" description="EF-hand" evidence="4">
    <location>
        <begin position="91"/>
        <end position="126"/>
    </location>
</feature>
<sequence length="141" mass="15889">MAKNATYKGYSKLAEKIARNTHFTCEEVDALLALHAPRMDGNRFRDIMHGVFGMNDDNLMESVYQVFDMDQDGTVGPEEWCLGLSIMLRGTLSEKIEYCFSVYDNNGDGSIARDEAFHFLKTSVVNLPPGEELEEVVKDLV</sequence>
<evidence type="ECO:0000256" key="2">
    <source>
        <dbReference type="ARBA" id="ARBA00022737"/>
    </source>
</evidence>
<name>A0AAV2RL89_MEGNR</name>
<dbReference type="Pfam" id="PF13202">
    <property type="entry name" value="EF-hand_5"/>
    <property type="match status" value="2"/>
</dbReference>
<dbReference type="AlphaFoldDB" id="A0AAV2RL89"/>
<evidence type="ECO:0000256" key="3">
    <source>
        <dbReference type="ARBA" id="ARBA00022837"/>
    </source>
</evidence>
<reference evidence="5 6" key="1">
    <citation type="submission" date="2024-05" db="EMBL/GenBank/DDBJ databases">
        <authorList>
            <person name="Wallberg A."/>
        </authorList>
    </citation>
    <scope>NUCLEOTIDE SEQUENCE [LARGE SCALE GENOMIC DNA]</scope>
</reference>
<comment type="caution">
    <text evidence="5">The sequence shown here is derived from an EMBL/GenBank/DDBJ whole genome shotgun (WGS) entry which is preliminary data.</text>
</comment>
<dbReference type="InterPro" id="IPR028846">
    <property type="entry name" value="Recoverin"/>
</dbReference>
<dbReference type="PANTHER" id="PTHR23055">
    <property type="entry name" value="CALCIUM BINDING PROTEINS"/>
    <property type="match status" value="1"/>
</dbReference>
<dbReference type="Proteomes" id="UP001497623">
    <property type="component" value="Unassembled WGS sequence"/>
</dbReference>
<dbReference type="InterPro" id="IPR011992">
    <property type="entry name" value="EF-hand-dom_pair"/>
</dbReference>
<gene>
    <name evidence="5" type="ORF">MNOR_LOCUS26507</name>
</gene>
<keyword evidence="1" id="KW-0479">Metal-binding</keyword>
<dbReference type="GO" id="GO:0005509">
    <property type="term" value="F:calcium ion binding"/>
    <property type="evidence" value="ECO:0007669"/>
    <property type="project" value="InterPro"/>
</dbReference>